<dbReference type="EC" id="1.1.1.169" evidence="4 11"/>
<evidence type="ECO:0000256" key="9">
    <source>
        <dbReference type="ARBA" id="ARBA00032024"/>
    </source>
</evidence>
<evidence type="ECO:0000256" key="5">
    <source>
        <dbReference type="ARBA" id="ARBA00019465"/>
    </source>
</evidence>
<evidence type="ECO:0000259" key="12">
    <source>
        <dbReference type="Pfam" id="PF02558"/>
    </source>
</evidence>
<dbReference type="EMBL" id="JAFBDR010000011">
    <property type="protein sequence ID" value="MBM7571723.1"/>
    <property type="molecule type" value="Genomic_DNA"/>
</dbReference>
<evidence type="ECO:0000313" key="15">
    <source>
        <dbReference type="Proteomes" id="UP001296943"/>
    </source>
</evidence>
<comment type="pathway">
    <text evidence="2 11">Cofactor biosynthesis; (R)-pantothenate biosynthesis; (R)-pantoate from 3-methyl-2-oxobutanoate: step 2/2.</text>
</comment>
<evidence type="ECO:0000256" key="11">
    <source>
        <dbReference type="RuleBase" id="RU362068"/>
    </source>
</evidence>
<dbReference type="InterPro" id="IPR013328">
    <property type="entry name" value="6PGD_dom2"/>
</dbReference>
<keyword evidence="6 11" id="KW-0566">Pantothenate biosynthesis</keyword>
<evidence type="ECO:0000256" key="2">
    <source>
        <dbReference type="ARBA" id="ARBA00004994"/>
    </source>
</evidence>
<evidence type="ECO:0000256" key="4">
    <source>
        <dbReference type="ARBA" id="ARBA00013014"/>
    </source>
</evidence>
<comment type="similarity">
    <text evidence="3 11">Belongs to the ketopantoate reductase family.</text>
</comment>
<sequence>MHVGVIGGGSIGLLVAAQIGIDHKVTVYVRRQEQKEEINREGLFFLPAHTRSNVSALLVSEIKQEEMMFVCVKQYHLRHLYPYLQEIRCPIIFLQNGMGHVGYILRYQNKQTILVGTCEHGAIKVNDRCVKQTGEGKINIASVTGDKLSLTKVIDSFHRQSFPIVIKEDWYKMLGEKLIINAVVNPLTALFQVKNGEILKNPYLTTLAKALCKETCDVLGLVDKDQWDNVVRVIRITKENESSMKLDIMNNRKSEIEGICGYLLTHTKVDTPNLQFMYEAIRALEHSKGVVGK</sequence>
<comment type="caution">
    <text evidence="14">The sequence shown here is derived from an EMBL/GenBank/DDBJ whole genome shotgun (WGS) entry which is preliminary data.</text>
</comment>
<evidence type="ECO:0000256" key="3">
    <source>
        <dbReference type="ARBA" id="ARBA00007870"/>
    </source>
</evidence>
<name>A0ABS2N0P3_9BACI</name>
<evidence type="ECO:0000259" key="13">
    <source>
        <dbReference type="Pfam" id="PF08546"/>
    </source>
</evidence>
<dbReference type="InterPro" id="IPR050838">
    <property type="entry name" value="Ketopantoate_reductase"/>
</dbReference>
<dbReference type="PANTHER" id="PTHR43765">
    <property type="entry name" value="2-DEHYDROPANTOATE 2-REDUCTASE-RELATED"/>
    <property type="match status" value="1"/>
</dbReference>
<dbReference type="NCBIfam" id="TIGR00745">
    <property type="entry name" value="apbA_panE"/>
    <property type="match status" value="1"/>
</dbReference>
<dbReference type="InterPro" id="IPR013332">
    <property type="entry name" value="KPR_N"/>
</dbReference>
<reference evidence="14 15" key="1">
    <citation type="submission" date="2021-01" db="EMBL/GenBank/DDBJ databases">
        <title>Genomic Encyclopedia of Type Strains, Phase IV (KMG-IV): sequencing the most valuable type-strain genomes for metagenomic binning, comparative biology and taxonomic classification.</title>
        <authorList>
            <person name="Goeker M."/>
        </authorList>
    </citation>
    <scope>NUCLEOTIDE SEQUENCE [LARGE SCALE GENOMIC DNA]</scope>
    <source>
        <strain evidence="14 15">DSM 23711</strain>
    </source>
</reference>
<dbReference type="SUPFAM" id="SSF48179">
    <property type="entry name" value="6-phosphogluconate dehydrogenase C-terminal domain-like"/>
    <property type="match status" value="1"/>
</dbReference>
<comment type="function">
    <text evidence="1 11">Catalyzes the NADPH-dependent reduction of ketopantoate into pantoic acid.</text>
</comment>
<dbReference type="SUPFAM" id="SSF51735">
    <property type="entry name" value="NAD(P)-binding Rossmann-fold domains"/>
    <property type="match status" value="1"/>
</dbReference>
<dbReference type="GO" id="GO:0008677">
    <property type="term" value="F:2-dehydropantoate 2-reductase activity"/>
    <property type="evidence" value="ECO:0007669"/>
    <property type="project" value="UniProtKB-EC"/>
</dbReference>
<dbReference type="Gene3D" id="3.40.50.720">
    <property type="entry name" value="NAD(P)-binding Rossmann-like Domain"/>
    <property type="match status" value="1"/>
</dbReference>
<evidence type="ECO:0000313" key="14">
    <source>
        <dbReference type="EMBL" id="MBM7571723.1"/>
    </source>
</evidence>
<dbReference type="InterPro" id="IPR013752">
    <property type="entry name" value="KPA_reductase"/>
</dbReference>
<evidence type="ECO:0000256" key="8">
    <source>
        <dbReference type="ARBA" id="ARBA00023002"/>
    </source>
</evidence>
<dbReference type="Pfam" id="PF08546">
    <property type="entry name" value="ApbA_C"/>
    <property type="match status" value="1"/>
</dbReference>
<gene>
    <name evidence="14" type="ORF">JOC48_002224</name>
</gene>
<feature type="domain" description="Ketopantoate reductase N-terminal" evidence="12">
    <location>
        <begin position="3"/>
        <end position="143"/>
    </location>
</feature>
<proteinExistence type="inferred from homology"/>
<dbReference type="Pfam" id="PF02558">
    <property type="entry name" value="ApbA"/>
    <property type="match status" value="1"/>
</dbReference>
<dbReference type="PANTHER" id="PTHR43765:SF2">
    <property type="entry name" value="2-DEHYDROPANTOATE 2-REDUCTASE"/>
    <property type="match status" value="1"/>
</dbReference>
<evidence type="ECO:0000256" key="10">
    <source>
        <dbReference type="ARBA" id="ARBA00048793"/>
    </source>
</evidence>
<dbReference type="Proteomes" id="UP001296943">
    <property type="component" value="Unassembled WGS sequence"/>
</dbReference>
<keyword evidence="7 11" id="KW-0521">NADP</keyword>
<dbReference type="InterPro" id="IPR003710">
    <property type="entry name" value="ApbA"/>
</dbReference>
<accession>A0ABS2N0P3</accession>
<dbReference type="InterPro" id="IPR008927">
    <property type="entry name" value="6-PGluconate_DH-like_C_sf"/>
</dbReference>
<evidence type="ECO:0000256" key="1">
    <source>
        <dbReference type="ARBA" id="ARBA00002919"/>
    </source>
</evidence>
<comment type="catalytic activity">
    <reaction evidence="10 11">
        <text>(R)-pantoate + NADP(+) = 2-dehydropantoate + NADPH + H(+)</text>
        <dbReference type="Rhea" id="RHEA:16233"/>
        <dbReference type="ChEBI" id="CHEBI:11561"/>
        <dbReference type="ChEBI" id="CHEBI:15378"/>
        <dbReference type="ChEBI" id="CHEBI:15980"/>
        <dbReference type="ChEBI" id="CHEBI:57783"/>
        <dbReference type="ChEBI" id="CHEBI:58349"/>
        <dbReference type="EC" id="1.1.1.169"/>
    </reaction>
</comment>
<dbReference type="Gene3D" id="1.10.1040.10">
    <property type="entry name" value="N-(1-d-carboxylethyl)-l-norvaline Dehydrogenase, domain 2"/>
    <property type="match status" value="1"/>
</dbReference>
<organism evidence="14 15">
    <name type="scientific">Aquibacillus albus</name>
    <dbReference type="NCBI Taxonomy" id="1168171"/>
    <lineage>
        <taxon>Bacteria</taxon>
        <taxon>Bacillati</taxon>
        <taxon>Bacillota</taxon>
        <taxon>Bacilli</taxon>
        <taxon>Bacillales</taxon>
        <taxon>Bacillaceae</taxon>
        <taxon>Aquibacillus</taxon>
    </lineage>
</organism>
<dbReference type="InterPro" id="IPR036291">
    <property type="entry name" value="NAD(P)-bd_dom_sf"/>
</dbReference>
<protein>
    <recommendedName>
        <fullName evidence="5 11">2-dehydropantoate 2-reductase</fullName>
        <ecNumber evidence="4 11">1.1.1.169</ecNumber>
    </recommendedName>
    <alternativeName>
        <fullName evidence="9 11">Ketopantoate reductase</fullName>
    </alternativeName>
</protein>
<dbReference type="RefSeq" id="WP_204499582.1">
    <property type="nucleotide sequence ID" value="NZ_JAFBDR010000011.1"/>
</dbReference>
<feature type="domain" description="Ketopantoate reductase C-terminal" evidence="13">
    <location>
        <begin position="174"/>
        <end position="285"/>
    </location>
</feature>
<evidence type="ECO:0000256" key="6">
    <source>
        <dbReference type="ARBA" id="ARBA00022655"/>
    </source>
</evidence>
<keyword evidence="8 11" id="KW-0560">Oxidoreductase</keyword>
<keyword evidence="15" id="KW-1185">Reference proteome</keyword>
<evidence type="ECO:0000256" key="7">
    <source>
        <dbReference type="ARBA" id="ARBA00022857"/>
    </source>
</evidence>